<evidence type="ECO:0000313" key="2">
    <source>
        <dbReference type="Proteomes" id="UP000800235"/>
    </source>
</evidence>
<dbReference type="Proteomes" id="UP000800235">
    <property type="component" value="Unassembled WGS sequence"/>
</dbReference>
<protein>
    <submittedName>
        <fullName evidence="1">Uncharacterized protein</fullName>
    </submittedName>
</protein>
<dbReference type="EMBL" id="MU007107">
    <property type="protein sequence ID" value="KAF2420730.1"/>
    <property type="molecule type" value="Genomic_DNA"/>
</dbReference>
<keyword evidence="2" id="KW-1185">Reference proteome</keyword>
<accession>A0A9P4TT87</accession>
<dbReference type="InterPro" id="IPR036770">
    <property type="entry name" value="Ankyrin_rpt-contain_sf"/>
</dbReference>
<proteinExistence type="predicted"/>
<reference evidence="1" key="1">
    <citation type="journal article" date="2020" name="Stud. Mycol.">
        <title>101 Dothideomycetes genomes: a test case for predicting lifestyles and emergence of pathogens.</title>
        <authorList>
            <person name="Haridas S."/>
            <person name="Albert R."/>
            <person name="Binder M."/>
            <person name="Bloem J."/>
            <person name="Labutti K."/>
            <person name="Salamov A."/>
            <person name="Andreopoulos B."/>
            <person name="Baker S."/>
            <person name="Barry K."/>
            <person name="Bills G."/>
            <person name="Bluhm B."/>
            <person name="Cannon C."/>
            <person name="Castanera R."/>
            <person name="Culley D."/>
            <person name="Daum C."/>
            <person name="Ezra D."/>
            <person name="Gonzalez J."/>
            <person name="Henrissat B."/>
            <person name="Kuo A."/>
            <person name="Liang C."/>
            <person name="Lipzen A."/>
            <person name="Lutzoni F."/>
            <person name="Magnuson J."/>
            <person name="Mondo S."/>
            <person name="Nolan M."/>
            <person name="Ohm R."/>
            <person name="Pangilinan J."/>
            <person name="Park H.-J."/>
            <person name="Ramirez L."/>
            <person name="Alfaro M."/>
            <person name="Sun H."/>
            <person name="Tritt A."/>
            <person name="Yoshinaga Y."/>
            <person name="Zwiers L.-H."/>
            <person name="Turgeon B."/>
            <person name="Goodwin S."/>
            <person name="Spatafora J."/>
            <person name="Crous P."/>
            <person name="Grigoriev I."/>
        </authorList>
    </citation>
    <scope>NUCLEOTIDE SEQUENCE</scope>
    <source>
        <strain evidence="1">CBS 130266</strain>
    </source>
</reference>
<dbReference type="Gene3D" id="1.25.40.20">
    <property type="entry name" value="Ankyrin repeat-containing domain"/>
    <property type="match status" value="1"/>
</dbReference>
<evidence type="ECO:0000313" key="1">
    <source>
        <dbReference type="EMBL" id="KAF2420730.1"/>
    </source>
</evidence>
<dbReference type="AlphaFoldDB" id="A0A9P4TT87"/>
<sequence>MFDPELIRAVCATKILESEAFKDIKLNEPLLATYMFTLAQSDDVSKYYAVKIIHQVVDYLLEQRPQDQGRRIEYIRSLCTLITTDCCYRSFNSIVQWIDEDTGEPLYRCRSYNFLENCLPAAVYLGLTSLVKKMLNDGVKNTSTYFNTALLRAVQRNDVELSHLLLEARDDEVWSEEIDQAAHDGNIDLLQLLLESDRINKSRKESNFLGAVQAAAAGGQVTTMEYLIWWGLVQYKVKDLDALYSWIHTALAKNMYSEVLIQAALHSQESTV</sequence>
<dbReference type="SUPFAM" id="SSF48403">
    <property type="entry name" value="Ankyrin repeat"/>
    <property type="match status" value="1"/>
</dbReference>
<dbReference type="OrthoDB" id="3799607at2759"/>
<gene>
    <name evidence="1" type="ORF">EJ08DRAFT_532321</name>
</gene>
<name>A0A9P4TT87_9PEZI</name>
<organism evidence="1 2">
    <name type="scientific">Tothia fuscella</name>
    <dbReference type="NCBI Taxonomy" id="1048955"/>
    <lineage>
        <taxon>Eukaryota</taxon>
        <taxon>Fungi</taxon>
        <taxon>Dikarya</taxon>
        <taxon>Ascomycota</taxon>
        <taxon>Pezizomycotina</taxon>
        <taxon>Dothideomycetes</taxon>
        <taxon>Pleosporomycetidae</taxon>
        <taxon>Venturiales</taxon>
        <taxon>Cylindrosympodiaceae</taxon>
        <taxon>Tothia</taxon>
    </lineage>
</organism>
<comment type="caution">
    <text evidence="1">The sequence shown here is derived from an EMBL/GenBank/DDBJ whole genome shotgun (WGS) entry which is preliminary data.</text>
</comment>